<evidence type="ECO:0000313" key="7">
    <source>
        <dbReference type="Proteomes" id="UP000244978"/>
    </source>
</evidence>
<comment type="subcellular location">
    <subcellularLocation>
        <location evidence="1">Membrane</location>
        <topology evidence="1">Single-pass membrane protein</topology>
    </subcellularLocation>
</comment>
<keyword evidence="7" id="KW-1185">Reference proteome</keyword>
<evidence type="ECO:0000256" key="4">
    <source>
        <dbReference type="ARBA" id="ARBA00023136"/>
    </source>
</evidence>
<dbReference type="RefSeq" id="WP_108997481.1">
    <property type="nucleotide sequence ID" value="NZ_QEEX01000001.1"/>
</dbReference>
<dbReference type="Pfam" id="PF04228">
    <property type="entry name" value="Zn_peptidase"/>
    <property type="match status" value="1"/>
</dbReference>
<accession>A0A2U1T101</accession>
<comment type="caution">
    <text evidence="6">The sequence shown here is derived from an EMBL/GenBank/DDBJ whole genome shotgun (WGS) entry which is preliminary data.</text>
</comment>
<sequence>MTFNDNARSSGSRVSKRGRNTGLAVGGGGVGLIVILLVSSFLGVDLSGLVGGDALGGGGAASQDSPLEGCETGADANAVVECRLDFTAQSLDDFWAQELGSGYSLPEFVLFEQSVSTACGSATSAVGPFYCPGDSTVYLDVSFYDELRSRFGAEGGPLAQMYVVGHEWGHHIQNITGVMDRVKRGDSGPTSDSVRLELQADCLAGAWVGGASSVPDANGQTLLEPVTRAQVQDALNAASVIGDDRIQSSAGGEVDPHTWTHGSSEQRQRWFEAGYEGGTGACDTFAAQTL</sequence>
<keyword evidence="2 5" id="KW-0812">Transmembrane</keyword>
<dbReference type="InterPro" id="IPR007343">
    <property type="entry name" value="Uncharacterised_pept_Zn_put"/>
</dbReference>
<gene>
    <name evidence="6" type="ORF">DF220_06775</name>
</gene>
<dbReference type="PANTHER" id="PTHR30168:SF0">
    <property type="entry name" value="INNER MEMBRANE PROTEIN"/>
    <property type="match status" value="1"/>
</dbReference>
<evidence type="ECO:0000256" key="1">
    <source>
        <dbReference type="ARBA" id="ARBA00004167"/>
    </source>
</evidence>
<evidence type="ECO:0000256" key="5">
    <source>
        <dbReference type="SAM" id="Phobius"/>
    </source>
</evidence>
<keyword evidence="3 5" id="KW-1133">Transmembrane helix</keyword>
<evidence type="ECO:0000256" key="2">
    <source>
        <dbReference type="ARBA" id="ARBA00022692"/>
    </source>
</evidence>
<evidence type="ECO:0000313" key="6">
    <source>
        <dbReference type="EMBL" id="PWB97565.1"/>
    </source>
</evidence>
<name>A0A2U1T101_9MICO</name>
<organism evidence="6 7">
    <name type="scientific">Homoserinimonas hongtaonis</name>
    <dbReference type="NCBI Taxonomy" id="2079791"/>
    <lineage>
        <taxon>Bacteria</taxon>
        <taxon>Bacillati</taxon>
        <taxon>Actinomycetota</taxon>
        <taxon>Actinomycetes</taxon>
        <taxon>Micrococcales</taxon>
        <taxon>Microbacteriaceae</taxon>
        <taxon>Homoserinimonas</taxon>
    </lineage>
</organism>
<dbReference type="EMBL" id="QEEX01000001">
    <property type="protein sequence ID" value="PWB97565.1"/>
    <property type="molecule type" value="Genomic_DNA"/>
</dbReference>
<evidence type="ECO:0000256" key="3">
    <source>
        <dbReference type="ARBA" id="ARBA00022989"/>
    </source>
</evidence>
<dbReference type="Proteomes" id="UP000244978">
    <property type="component" value="Unassembled WGS sequence"/>
</dbReference>
<reference evidence="7" key="1">
    <citation type="submission" date="2018-04" db="EMBL/GenBank/DDBJ databases">
        <authorList>
            <person name="Liu S."/>
            <person name="Wang Z."/>
            <person name="Li J."/>
        </authorList>
    </citation>
    <scope>NUCLEOTIDE SEQUENCE [LARGE SCALE GENOMIC DNA]</scope>
    <source>
        <strain evidence="7">S1194</strain>
    </source>
</reference>
<dbReference type="PANTHER" id="PTHR30168">
    <property type="entry name" value="PUTATIVE MEMBRANE PROTEIN YPFJ"/>
    <property type="match status" value="1"/>
</dbReference>
<dbReference type="GO" id="GO:0016020">
    <property type="term" value="C:membrane"/>
    <property type="evidence" value="ECO:0007669"/>
    <property type="project" value="UniProtKB-SubCell"/>
</dbReference>
<protein>
    <submittedName>
        <fullName evidence="6">Neutral zinc metallopeptidase</fullName>
    </submittedName>
</protein>
<proteinExistence type="predicted"/>
<dbReference type="AlphaFoldDB" id="A0A2U1T101"/>
<keyword evidence="4 5" id="KW-0472">Membrane</keyword>
<feature type="transmembrane region" description="Helical" evidence="5">
    <location>
        <begin position="21"/>
        <end position="42"/>
    </location>
</feature>